<dbReference type="EMBL" id="LR797270">
    <property type="protein sequence ID" value="CAB4198105.1"/>
    <property type="molecule type" value="Genomic_DNA"/>
</dbReference>
<sequence>MFKIESIKKRVQKQYPGAFISVSASGRYFIEWNDQNLNDIFLYDDCDSPEAAWNNALLTVQTERNLNRTHPLKSLISAERKHQNKERIANRIHKR</sequence>
<name>A0A6J5S029_9CAUD</name>
<evidence type="ECO:0000313" key="3">
    <source>
        <dbReference type="EMBL" id="CAB4198105.1"/>
    </source>
</evidence>
<reference evidence="3" key="1">
    <citation type="submission" date="2020-05" db="EMBL/GenBank/DDBJ databases">
        <authorList>
            <person name="Chiriac C."/>
            <person name="Salcher M."/>
            <person name="Ghai R."/>
            <person name="Kavagutti S V."/>
        </authorList>
    </citation>
    <scope>NUCLEOTIDE SEQUENCE</scope>
</reference>
<accession>A0A6J5S029</accession>
<dbReference type="EMBL" id="LR796625">
    <property type="protein sequence ID" value="CAB4155110.1"/>
    <property type="molecule type" value="Genomic_DNA"/>
</dbReference>
<dbReference type="EMBL" id="LR796859">
    <property type="protein sequence ID" value="CAB4170959.1"/>
    <property type="molecule type" value="Genomic_DNA"/>
</dbReference>
<organism evidence="3">
    <name type="scientific">uncultured Caudovirales phage</name>
    <dbReference type="NCBI Taxonomy" id="2100421"/>
    <lineage>
        <taxon>Viruses</taxon>
        <taxon>Duplodnaviria</taxon>
        <taxon>Heunggongvirae</taxon>
        <taxon>Uroviricota</taxon>
        <taxon>Caudoviricetes</taxon>
        <taxon>Peduoviridae</taxon>
        <taxon>Maltschvirus</taxon>
        <taxon>Maltschvirus maltsch</taxon>
    </lineage>
</organism>
<gene>
    <name evidence="3" type="ORF">UFOVP1307_49</name>
    <name evidence="1" type="ORF">UFOVP651_74</name>
    <name evidence="2" type="ORF">UFOVP902_153</name>
</gene>
<protein>
    <submittedName>
        <fullName evidence="3">Uncharacterized protein</fullName>
    </submittedName>
</protein>
<proteinExistence type="predicted"/>
<evidence type="ECO:0000313" key="2">
    <source>
        <dbReference type="EMBL" id="CAB4170959.1"/>
    </source>
</evidence>
<evidence type="ECO:0000313" key="1">
    <source>
        <dbReference type="EMBL" id="CAB4155110.1"/>
    </source>
</evidence>